<feature type="transmembrane region" description="Helical" evidence="6">
    <location>
        <begin position="120"/>
        <end position="142"/>
    </location>
</feature>
<evidence type="ECO:0000256" key="4">
    <source>
        <dbReference type="ARBA" id="ARBA00022833"/>
    </source>
</evidence>
<evidence type="ECO:0000256" key="6">
    <source>
        <dbReference type="SAM" id="Phobius"/>
    </source>
</evidence>
<evidence type="ECO:0000313" key="8">
    <source>
        <dbReference type="WBParaSite" id="Gr19_v10_g897.t1"/>
    </source>
</evidence>
<keyword evidence="3" id="KW-0833">Ubl conjugation pathway</keyword>
<keyword evidence="4" id="KW-0862">Zinc</keyword>
<evidence type="ECO:0000256" key="1">
    <source>
        <dbReference type="ARBA" id="ARBA00022723"/>
    </source>
</evidence>
<dbReference type="Gene3D" id="3.30.40.10">
    <property type="entry name" value="Zinc/RING finger domain, C3HC4 (zinc finger)"/>
    <property type="match status" value="1"/>
</dbReference>
<accession>A0A914IB67</accession>
<keyword evidence="6" id="KW-0812">Transmembrane</keyword>
<keyword evidence="6" id="KW-0472">Membrane</keyword>
<keyword evidence="7" id="KW-1185">Reference proteome</keyword>
<keyword evidence="1" id="KW-0479">Metal-binding</keyword>
<dbReference type="AlphaFoldDB" id="A0A914IB67"/>
<proteinExistence type="predicted"/>
<keyword evidence="2" id="KW-0863">Zinc-finger</keyword>
<keyword evidence="6" id="KW-1133">Transmembrane helix</keyword>
<reference evidence="8" key="1">
    <citation type="submission" date="2022-11" db="UniProtKB">
        <authorList>
            <consortium name="WormBaseParasite"/>
        </authorList>
    </citation>
    <scope>IDENTIFICATION</scope>
</reference>
<evidence type="ECO:0000313" key="7">
    <source>
        <dbReference type="Proteomes" id="UP000887572"/>
    </source>
</evidence>
<evidence type="ECO:0000256" key="3">
    <source>
        <dbReference type="ARBA" id="ARBA00022786"/>
    </source>
</evidence>
<dbReference type="WBParaSite" id="Gr19_v10_g897.t1">
    <property type="protein sequence ID" value="Gr19_v10_g897.t1"/>
    <property type="gene ID" value="Gr19_v10_g897"/>
</dbReference>
<sequence length="183" mass="21730">MEVDAADKNGSNCATEHQPQQQQQQRPFAIKRWNLVATWSWDVECDTCAICRVHLMEACLRCQSEAKAQECVMFFRRLLPLSMNCRRFSTSPAGFKTFEEFKQGYERDSSQRRRQSTFHLVRTIPVLAGIWVTFMVGIFYYWHCYYTYIRRELRRDVGPFSRFFGALFMDYTKYAYNTDPDSP</sequence>
<dbReference type="InterPro" id="IPR013083">
    <property type="entry name" value="Znf_RING/FYVE/PHD"/>
</dbReference>
<organism evidence="7 8">
    <name type="scientific">Globodera rostochiensis</name>
    <name type="common">Golden nematode worm</name>
    <name type="synonym">Heterodera rostochiensis</name>
    <dbReference type="NCBI Taxonomy" id="31243"/>
    <lineage>
        <taxon>Eukaryota</taxon>
        <taxon>Metazoa</taxon>
        <taxon>Ecdysozoa</taxon>
        <taxon>Nematoda</taxon>
        <taxon>Chromadorea</taxon>
        <taxon>Rhabditida</taxon>
        <taxon>Tylenchina</taxon>
        <taxon>Tylenchomorpha</taxon>
        <taxon>Tylenchoidea</taxon>
        <taxon>Heteroderidae</taxon>
        <taxon>Heteroderinae</taxon>
        <taxon>Globodera</taxon>
    </lineage>
</organism>
<protein>
    <submittedName>
        <fullName evidence="8">Anaphase-promoting complex subunit 11 RING-H2 finger domain-containing protein</fullName>
    </submittedName>
</protein>
<dbReference type="InterPro" id="IPR051031">
    <property type="entry name" value="RING-box_E3_Ubiquitin_Ligase"/>
</dbReference>
<evidence type="ECO:0000256" key="5">
    <source>
        <dbReference type="SAM" id="MobiDB-lite"/>
    </source>
</evidence>
<dbReference type="SUPFAM" id="SSF57850">
    <property type="entry name" value="RING/U-box"/>
    <property type="match status" value="1"/>
</dbReference>
<name>A0A914IB67_GLORO</name>
<dbReference type="Proteomes" id="UP000887572">
    <property type="component" value="Unplaced"/>
</dbReference>
<feature type="region of interest" description="Disordered" evidence="5">
    <location>
        <begin position="1"/>
        <end position="25"/>
    </location>
</feature>
<evidence type="ECO:0000256" key="2">
    <source>
        <dbReference type="ARBA" id="ARBA00022771"/>
    </source>
</evidence>
<dbReference type="GO" id="GO:0008270">
    <property type="term" value="F:zinc ion binding"/>
    <property type="evidence" value="ECO:0007669"/>
    <property type="project" value="UniProtKB-KW"/>
</dbReference>
<dbReference type="PANTHER" id="PTHR11210">
    <property type="entry name" value="RING BOX"/>
    <property type="match status" value="1"/>
</dbReference>